<evidence type="ECO:0000259" key="2">
    <source>
        <dbReference type="Pfam" id="PF24238"/>
    </source>
</evidence>
<accession>A0A0U0WAE4</accession>
<organism evidence="3 4">
    <name type="scientific">Mycobacterium bohemicum DSM 44277</name>
    <dbReference type="NCBI Taxonomy" id="1236609"/>
    <lineage>
        <taxon>Bacteria</taxon>
        <taxon>Bacillati</taxon>
        <taxon>Actinomycetota</taxon>
        <taxon>Actinomycetes</taxon>
        <taxon>Mycobacteriales</taxon>
        <taxon>Mycobacteriaceae</taxon>
        <taxon>Mycobacterium</taxon>
    </lineage>
</organism>
<evidence type="ECO:0000256" key="1">
    <source>
        <dbReference type="SAM" id="SignalP"/>
    </source>
</evidence>
<dbReference type="Pfam" id="PF24238">
    <property type="entry name" value="CDGP"/>
    <property type="match status" value="1"/>
</dbReference>
<feature type="domain" description="CDGP" evidence="2">
    <location>
        <begin position="37"/>
        <end position="104"/>
    </location>
</feature>
<keyword evidence="1" id="KW-0732">Signal</keyword>
<proteinExistence type="predicted"/>
<name>A0A0U0WAE4_MYCBE</name>
<dbReference type="AlphaFoldDB" id="A0A0U0WAE4"/>
<dbReference type="Proteomes" id="UP000198875">
    <property type="component" value="Unassembled WGS sequence"/>
</dbReference>
<feature type="signal peptide" evidence="1">
    <location>
        <begin position="1"/>
        <end position="36"/>
    </location>
</feature>
<dbReference type="InterPro" id="IPR056271">
    <property type="entry name" value="CDGP_dom"/>
</dbReference>
<gene>
    <name evidence="3" type="ORF">BN971_02554</name>
</gene>
<reference evidence="3 4" key="1">
    <citation type="submission" date="2015-03" db="EMBL/GenBank/DDBJ databases">
        <authorList>
            <person name="Murphy D."/>
        </authorList>
    </citation>
    <scope>NUCLEOTIDE SEQUENCE [LARGE SCALE GENOMIC DNA]</scope>
    <source>
        <strain evidence="3 4">DSM 44277</strain>
    </source>
</reference>
<protein>
    <recommendedName>
        <fullName evidence="2">CDGP domain-containing protein</fullName>
    </recommendedName>
</protein>
<sequence precursor="true">MTGFKVVRPAMAACVAGLGAALSTGVLIAAAPPANAGCQYGGSYMSKCDGPVQPDGTWQRCVVFTHLMPSGMSSFLVPERRCDLMGPGQNPGGFDFASPPVHIDD</sequence>
<feature type="chain" id="PRO_5006703845" description="CDGP domain-containing protein" evidence="1">
    <location>
        <begin position="37"/>
        <end position="105"/>
    </location>
</feature>
<evidence type="ECO:0000313" key="3">
    <source>
        <dbReference type="EMBL" id="CPR11274.1"/>
    </source>
</evidence>
<dbReference type="EMBL" id="CSTD01000002">
    <property type="protein sequence ID" value="CPR11274.1"/>
    <property type="molecule type" value="Genomic_DNA"/>
</dbReference>
<evidence type="ECO:0000313" key="4">
    <source>
        <dbReference type="Proteomes" id="UP000198875"/>
    </source>
</evidence>